<gene>
    <name evidence="1" type="ORF">FYJ37_16205</name>
</gene>
<dbReference type="RefSeq" id="WP_154322859.1">
    <property type="nucleotide sequence ID" value="NZ_CP045695.1"/>
</dbReference>
<protein>
    <submittedName>
        <fullName evidence="1">Uncharacterized protein</fullName>
    </submittedName>
</protein>
<sequence>MEAEKGKVCEGSEYAFITDIRITLECLHEAYQMEGDLLKSGKNIYATMIYPFIRMIKEQCSTMELCEEELHKELWRTYETEEDNVKFVDAAWRFLESRQREAV</sequence>
<evidence type="ECO:0000313" key="2">
    <source>
        <dbReference type="Proteomes" id="UP000462363"/>
    </source>
</evidence>
<proteinExistence type="predicted"/>
<name>A0A844F8I7_CLOSV</name>
<organism evidence="1 2">
    <name type="scientific">Clostridium scindens (strain JCM 10418 / VPI 12708)</name>
    <dbReference type="NCBI Taxonomy" id="29347"/>
    <lineage>
        <taxon>Bacteria</taxon>
        <taxon>Bacillati</taxon>
        <taxon>Bacillota</taxon>
        <taxon>Clostridia</taxon>
        <taxon>Lachnospirales</taxon>
        <taxon>Lachnospiraceae</taxon>
    </lineage>
</organism>
<dbReference type="AlphaFoldDB" id="A0A844F8I7"/>
<accession>A0A844F8I7</accession>
<dbReference type="EMBL" id="VUMB01000053">
    <property type="protein sequence ID" value="MSS41826.1"/>
    <property type="molecule type" value="Genomic_DNA"/>
</dbReference>
<dbReference type="Proteomes" id="UP000462363">
    <property type="component" value="Unassembled WGS sequence"/>
</dbReference>
<comment type="caution">
    <text evidence="1">The sequence shown here is derived from an EMBL/GenBank/DDBJ whole genome shotgun (WGS) entry which is preliminary data.</text>
</comment>
<reference evidence="1 2" key="1">
    <citation type="submission" date="2019-08" db="EMBL/GenBank/DDBJ databases">
        <title>In-depth cultivation of the pig gut microbiome towards novel bacterial diversity and tailored functional studies.</title>
        <authorList>
            <person name="Wylensek D."/>
            <person name="Hitch T.C.A."/>
            <person name="Clavel T."/>
        </authorList>
    </citation>
    <scope>NUCLEOTIDE SEQUENCE [LARGE SCALE GENOMIC DNA]</scope>
    <source>
        <strain evidence="1 2">BL-389-WT-3D</strain>
    </source>
</reference>
<evidence type="ECO:0000313" key="1">
    <source>
        <dbReference type="EMBL" id="MSS41826.1"/>
    </source>
</evidence>